<dbReference type="SUPFAM" id="SSF56059">
    <property type="entry name" value="Glutathione synthetase ATP-binding domain-like"/>
    <property type="match status" value="1"/>
</dbReference>
<dbReference type="InterPro" id="IPR011761">
    <property type="entry name" value="ATP-grasp"/>
</dbReference>
<dbReference type="InterPro" id="IPR005482">
    <property type="entry name" value="Biotin_COase_C"/>
</dbReference>
<dbReference type="Pfam" id="PF02785">
    <property type="entry name" value="Biotin_carb_C"/>
    <property type="match status" value="1"/>
</dbReference>
<comment type="caution">
    <text evidence="13">The sequence shown here is derived from an EMBL/GenBank/DDBJ whole genome shotgun (WGS) entry which is preliminary data.</text>
</comment>
<name>A0A086ZIZ2_9BIFI</name>
<keyword evidence="4 8" id="KW-0547">Nucleotide-binding</keyword>
<dbReference type="SUPFAM" id="SSF51246">
    <property type="entry name" value="Rudiment single hybrid motif"/>
    <property type="match status" value="1"/>
</dbReference>
<dbReference type="SUPFAM" id="SSF51230">
    <property type="entry name" value="Single hybrid motif"/>
    <property type="match status" value="1"/>
</dbReference>
<reference evidence="13 14" key="1">
    <citation type="submission" date="2014-03" db="EMBL/GenBank/DDBJ databases">
        <title>Genomics of Bifidobacteria.</title>
        <authorList>
            <person name="Ventura M."/>
            <person name="Milani C."/>
            <person name="Lugli G.A."/>
        </authorList>
    </citation>
    <scope>NUCLEOTIDE SEQUENCE [LARGE SCALE GENOMIC DNA]</scope>
    <source>
        <strain evidence="13 14">LMG 10736</strain>
    </source>
</reference>
<dbReference type="GeneID" id="303204687"/>
<evidence type="ECO:0000256" key="2">
    <source>
        <dbReference type="ARBA" id="ARBA00013263"/>
    </source>
</evidence>
<comment type="cofactor">
    <cofactor evidence="1">
        <name>biotin</name>
        <dbReference type="ChEBI" id="CHEBI:57586"/>
    </cofactor>
</comment>
<dbReference type="InterPro" id="IPR000089">
    <property type="entry name" value="Biotin_lipoyl"/>
</dbReference>
<dbReference type="PROSITE" id="PS00867">
    <property type="entry name" value="CPSASE_2"/>
    <property type="match status" value="1"/>
</dbReference>
<dbReference type="FunFam" id="2.40.50.100:FF:000003">
    <property type="entry name" value="Acetyl-CoA carboxylase biotin carboxyl carrier protein"/>
    <property type="match status" value="1"/>
</dbReference>
<dbReference type="EMBL" id="JGYQ01000016">
    <property type="protein sequence ID" value="KFI46492.1"/>
    <property type="molecule type" value="Genomic_DNA"/>
</dbReference>
<dbReference type="InterPro" id="IPR005481">
    <property type="entry name" value="BC-like_N"/>
</dbReference>
<dbReference type="InterPro" id="IPR011053">
    <property type="entry name" value="Single_hybrid_motif"/>
</dbReference>
<dbReference type="OrthoDB" id="9760256at2"/>
<dbReference type="GO" id="GO:0004075">
    <property type="term" value="F:biotin carboxylase activity"/>
    <property type="evidence" value="ECO:0007669"/>
    <property type="project" value="UniProtKB-EC"/>
</dbReference>
<keyword evidence="3 13" id="KW-0436">Ligase</keyword>
<gene>
    <name evidence="13" type="ORF">BBOU_1584</name>
</gene>
<dbReference type="EC" id="6.3.4.14" evidence="2"/>
<dbReference type="PANTHER" id="PTHR18866:SF33">
    <property type="entry name" value="METHYLCROTONOYL-COA CARBOXYLASE SUBUNIT ALPHA, MITOCHONDRIAL-RELATED"/>
    <property type="match status" value="1"/>
</dbReference>
<dbReference type="InterPro" id="IPR011764">
    <property type="entry name" value="Biotin_carboxylation_dom"/>
</dbReference>
<proteinExistence type="predicted"/>
<evidence type="ECO:0000256" key="9">
    <source>
        <dbReference type="SAM" id="MobiDB-lite"/>
    </source>
</evidence>
<evidence type="ECO:0000259" key="12">
    <source>
        <dbReference type="PROSITE" id="PS50979"/>
    </source>
</evidence>
<evidence type="ECO:0000256" key="5">
    <source>
        <dbReference type="ARBA" id="ARBA00022840"/>
    </source>
</evidence>
<keyword evidence="6" id="KW-0092">Biotin</keyword>
<evidence type="ECO:0000259" key="11">
    <source>
        <dbReference type="PROSITE" id="PS50975"/>
    </source>
</evidence>
<dbReference type="InterPro" id="IPR011054">
    <property type="entry name" value="Rudment_hybrid_motif"/>
</dbReference>
<feature type="region of interest" description="Disordered" evidence="9">
    <location>
        <begin position="506"/>
        <end position="527"/>
    </location>
</feature>
<dbReference type="Pfam" id="PF00289">
    <property type="entry name" value="Biotin_carb_N"/>
    <property type="match status" value="1"/>
</dbReference>
<comment type="catalytic activity">
    <reaction evidence="7">
        <text>N(6)-biotinyl-L-lysyl-[protein] + hydrogencarbonate + ATP = N(6)-carboxybiotinyl-L-lysyl-[protein] + ADP + phosphate + H(+)</text>
        <dbReference type="Rhea" id="RHEA:13501"/>
        <dbReference type="Rhea" id="RHEA-COMP:10505"/>
        <dbReference type="Rhea" id="RHEA-COMP:10506"/>
        <dbReference type="ChEBI" id="CHEBI:15378"/>
        <dbReference type="ChEBI" id="CHEBI:17544"/>
        <dbReference type="ChEBI" id="CHEBI:30616"/>
        <dbReference type="ChEBI" id="CHEBI:43474"/>
        <dbReference type="ChEBI" id="CHEBI:83144"/>
        <dbReference type="ChEBI" id="CHEBI:83145"/>
        <dbReference type="ChEBI" id="CHEBI:456216"/>
        <dbReference type="EC" id="6.3.4.14"/>
    </reaction>
    <physiologicalReaction direction="left-to-right" evidence="7">
        <dbReference type="Rhea" id="RHEA:13502"/>
    </physiologicalReaction>
</comment>
<evidence type="ECO:0000256" key="6">
    <source>
        <dbReference type="ARBA" id="ARBA00023267"/>
    </source>
</evidence>
<feature type="domain" description="Lipoyl-binding" evidence="10">
    <location>
        <begin position="526"/>
        <end position="602"/>
    </location>
</feature>
<dbReference type="GO" id="GO:0046872">
    <property type="term" value="F:metal ion binding"/>
    <property type="evidence" value="ECO:0007669"/>
    <property type="project" value="InterPro"/>
</dbReference>
<dbReference type="PROSITE" id="PS50968">
    <property type="entry name" value="BIOTINYL_LIPOYL"/>
    <property type="match status" value="1"/>
</dbReference>
<evidence type="ECO:0000256" key="3">
    <source>
        <dbReference type="ARBA" id="ARBA00022598"/>
    </source>
</evidence>
<feature type="domain" description="ATP-grasp" evidence="11">
    <location>
        <begin position="123"/>
        <end position="318"/>
    </location>
</feature>
<dbReference type="Pfam" id="PF02786">
    <property type="entry name" value="CPSase_L_D2"/>
    <property type="match status" value="1"/>
</dbReference>
<dbReference type="Proteomes" id="UP000029093">
    <property type="component" value="Unassembled WGS sequence"/>
</dbReference>
<dbReference type="SUPFAM" id="SSF52440">
    <property type="entry name" value="PreATP-grasp domain"/>
    <property type="match status" value="1"/>
</dbReference>
<evidence type="ECO:0000256" key="7">
    <source>
        <dbReference type="ARBA" id="ARBA00048501"/>
    </source>
</evidence>
<dbReference type="PROSITE" id="PS50975">
    <property type="entry name" value="ATP_GRASP"/>
    <property type="match status" value="1"/>
</dbReference>
<dbReference type="InterPro" id="IPR005479">
    <property type="entry name" value="CPAse_ATP-bd"/>
</dbReference>
<feature type="domain" description="Biotin carboxylation" evidence="12">
    <location>
        <begin position="4"/>
        <end position="444"/>
    </location>
</feature>
<dbReference type="AlphaFoldDB" id="A0A086ZIZ2"/>
<dbReference type="GO" id="GO:0005524">
    <property type="term" value="F:ATP binding"/>
    <property type="evidence" value="ECO:0007669"/>
    <property type="project" value="UniProtKB-UniRule"/>
</dbReference>
<dbReference type="SMART" id="SM00878">
    <property type="entry name" value="Biotin_carb_C"/>
    <property type="match status" value="1"/>
</dbReference>
<dbReference type="FunFam" id="3.40.50.20:FF:000010">
    <property type="entry name" value="Propionyl-CoA carboxylase subunit alpha"/>
    <property type="match status" value="1"/>
</dbReference>
<sequence>MVNTVSKLLVANRGEIALRVVRTAREMGIRTVAVYAEQDRDEQYVQMADEAYLLPGDTYRDTYLNEDLLIGILHRSGADAVHPGYGFLSEVPSFATKVRETGAVWVGPDPKALVDLGDKITARRVAARAKVPPVPGISEPVRDMRELLDFAQTHGYPIMMKRTDGGGGRGITIVHNDDELRSFYLSHDALQGGDLDEYFVERFIDKARHVETQCGRDSHGDFVVYSTRDCSVQRRNQKLVEEAPAPFLPPKALEALERYSRGLFEAVDYVGLGTCEFMLTEQGKVYFLEVNPRLQVEHTVSEQVCGLDLVREQLTIAAGGHLTHPESIRGHSFELRITCEDPATNLTPSSGTLTGLQWPAGPGIRVDSGVKAGDTISPKFDSLMGKLVVTAQNRATAVARVRRALGELRIEGVPSPVSLFEQIFDDPEFTAEQHPFSVSTKWLERKYLNREPAAAGAGQPASLAGASSEKPAASDSFFIEVNDKRVKLTVPQTIVDGLTGAARVRSARRATQPLRGQGLHDIGKPKVDDGAKSGIISSPMQAIVTRVNVAEDQSVTKGDLLVVLESMKMENYVYAPVNGTVKKICVGPADGVDGGQTLVELDIHAAEGAQAASAASAGEGQGTEGDRQ</sequence>
<dbReference type="CDD" id="cd06850">
    <property type="entry name" value="biotinyl_domain"/>
    <property type="match status" value="1"/>
</dbReference>
<dbReference type="InterPro" id="IPR016185">
    <property type="entry name" value="PreATP-grasp_dom_sf"/>
</dbReference>
<evidence type="ECO:0000259" key="10">
    <source>
        <dbReference type="PROSITE" id="PS50968"/>
    </source>
</evidence>
<organism evidence="13 14">
    <name type="scientific">Bifidobacterium boum</name>
    <dbReference type="NCBI Taxonomy" id="78343"/>
    <lineage>
        <taxon>Bacteria</taxon>
        <taxon>Bacillati</taxon>
        <taxon>Actinomycetota</taxon>
        <taxon>Actinomycetes</taxon>
        <taxon>Bifidobacteriales</taxon>
        <taxon>Bifidobacteriaceae</taxon>
        <taxon>Bifidobacterium</taxon>
    </lineage>
</organism>
<dbReference type="PROSITE" id="PS50979">
    <property type="entry name" value="BC"/>
    <property type="match status" value="1"/>
</dbReference>
<evidence type="ECO:0000256" key="4">
    <source>
        <dbReference type="ARBA" id="ARBA00022741"/>
    </source>
</evidence>
<evidence type="ECO:0000256" key="1">
    <source>
        <dbReference type="ARBA" id="ARBA00001953"/>
    </source>
</evidence>
<dbReference type="PANTHER" id="PTHR18866">
    <property type="entry name" value="CARBOXYLASE:PYRUVATE/ACETYL-COA/PROPIONYL-COA CARBOXYLASE"/>
    <property type="match status" value="1"/>
</dbReference>
<evidence type="ECO:0000313" key="13">
    <source>
        <dbReference type="EMBL" id="KFI46492.1"/>
    </source>
</evidence>
<protein>
    <recommendedName>
        <fullName evidence="2">biotin carboxylase</fullName>
        <ecNumber evidence="2">6.3.4.14</ecNumber>
    </recommendedName>
</protein>
<evidence type="ECO:0000313" key="14">
    <source>
        <dbReference type="Proteomes" id="UP000029093"/>
    </source>
</evidence>
<dbReference type="Pfam" id="PF00364">
    <property type="entry name" value="Biotin_lipoyl"/>
    <property type="match status" value="1"/>
</dbReference>
<keyword evidence="5 8" id="KW-0067">ATP-binding</keyword>
<keyword evidence="14" id="KW-1185">Reference proteome</keyword>
<dbReference type="Gene3D" id="2.40.50.100">
    <property type="match status" value="1"/>
</dbReference>
<dbReference type="RefSeq" id="WP_026503157.1">
    <property type="nucleotide sequence ID" value="NZ_JGYQ01000016.1"/>
</dbReference>
<dbReference type="Gene3D" id="3.30.470.20">
    <property type="entry name" value="ATP-grasp fold, B domain"/>
    <property type="match status" value="1"/>
</dbReference>
<evidence type="ECO:0000256" key="8">
    <source>
        <dbReference type="PROSITE-ProRule" id="PRU00409"/>
    </source>
</evidence>
<dbReference type="InterPro" id="IPR050856">
    <property type="entry name" value="Biotin_carboxylase_complex"/>
</dbReference>
<accession>A0A086ZIZ2</accession>